<keyword evidence="9" id="KW-0175">Coiled coil</keyword>
<dbReference type="GO" id="GO:0007018">
    <property type="term" value="P:microtubule-based movement"/>
    <property type="evidence" value="ECO:0007669"/>
    <property type="project" value="InterPro"/>
</dbReference>
<dbReference type="SUPFAM" id="SSF52540">
    <property type="entry name" value="P-loop containing nucleoside triphosphate hydrolases"/>
    <property type="match status" value="1"/>
</dbReference>
<proteinExistence type="inferred from homology"/>
<evidence type="ECO:0000313" key="13">
    <source>
        <dbReference type="Proteomes" id="UP000239649"/>
    </source>
</evidence>
<organism evidence="12 13">
    <name type="scientific">Micractinium conductrix</name>
    <dbReference type="NCBI Taxonomy" id="554055"/>
    <lineage>
        <taxon>Eukaryota</taxon>
        <taxon>Viridiplantae</taxon>
        <taxon>Chlorophyta</taxon>
        <taxon>core chlorophytes</taxon>
        <taxon>Trebouxiophyceae</taxon>
        <taxon>Chlorellales</taxon>
        <taxon>Chlorellaceae</taxon>
        <taxon>Chlorella clade</taxon>
        <taxon>Micractinium</taxon>
    </lineage>
</organism>
<dbReference type="PROSITE" id="PS50067">
    <property type="entry name" value="KINESIN_MOTOR_2"/>
    <property type="match status" value="1"/>
</dbReference>
<feature type="coiled-coil region" evidence="9">
    <location>
        <begin position="116"/>
        <end position="143"/>
    </location>
</feature>
<evidence type="ECO:0000313" key="12">
    <source>
        <dbReference type="EMBL" id="PSC71703.1"/>
    </source>
</evidence>
<protein>
    <submittedName>
        <fullName evidence="12">Kinesin KIFC3 isoform X4 isoform B</fullName>
    </submittedName>
</protein>
<dbReference type="PANTHER" id="PTHR47972">
    <property type="entry name" value="KINESIN-LIKE PROTEIN KLP-3"/>
    <property type="match status" value="1"/>
</dbReference>
<dbReference type="PANTHER" id="PTHR47972:SF28">
    <property type="entry name" value="KINESIN-LIKE PROTEIN KLP-3"/>
    <property type="match status" value="1"/>
</dbReference>
<sequence length="1292" mass="133073">MASQRPSLSELLEGVPRGAGIGTSTLLAADEELLVPRLVARIAELEERLYTGEAGGDAGEAGSLLDRFGGLLKKAQQGLETSIAYVVGDTDTQQAQLSAVTKEATAKALLITIKKLQALKADKSRLEEASASLALELESARSALAGAQAAAAAAAQAEAAARAAAADGVAAAAHAAAAAAADQAALAETGRALEAARAEAAVAAAGDVAAQAAANALAAQVEGLQQQLGAAQNAAAELQRQLDASRGECEALQARLVAAAAEHEGAAAEAEALRSARAALSQELNETRLRLERTQGTAEDFQRRFLQERAERRKVHETLQVLRGNIRVCCRVRPPASSSSSKDGTAGISFPYHGSLCVHATERRQQEFEFDSVFSGQASQEEVFDEVWPLIRSCADGYNVCILAYGQTGSGKTHTMMGPRADPGLSVRALRALFEITSAEAADGQRRSITVSMLEVYNEALRDLLTAAEASGKLDVSAMGAGQLAAGQERVPGLTWRSVTCVEDVLSVLAEGSKNRATAATSLNAHSSRSHALLSVRLTDSAGQASVLHLIDLAGSERIARSEVAGQQLKEAQAINKSLSALGDVIASLQAKNGHVPYRNSKLTQVLQDSLCGSSKVLLVCCVSPEVGDSPETLSSLNFASRAAQVELGQISRAGEGTPASVRRASAAAASQSPLTPGARKAAGMPASGGRPQRSALRDANVPLLVGAAAAPVDPFMAEDEGLNYAPDRLLVKFAATPAGEAAAAAGKPLTGLRLLGDVGAAGGRTLGRPGRLLLFQITDGSSVEDKLEQLEGNPAVALAEPDVALQVARGTDDRLYSPRARSSGQWWLHQIGAPAAWDLTTGSAEVNVCVVDTGARSTHMDLAGNLAGGWSTGFDAEGARPSPDSPEFEDFEDADTLRGEYHGTHVAGIMGAVGGNRVGVAGVAHDMSLWACNAFTPSAEAFFMSSLIDCMALCNNVGSRVVSMSLGGYGHSRLGAEAIEALGRNGTLVVAAAGNDGADVATDAYFPASLKLDNVISVAASTAADELAYFSNWGAHIAAPGVGILSAHGKSDAAYITYAGTSMAAPLVTGAVALLYSAKPEASMAEIRNAILSSADVGPGLQGLVATGGRLNVARALAALLGTEEPAQPAQPSYSLVVERGVRYPISFGGGRFELHNATAAECTFGCESASWCYFAVHYGAETRTLRGYDDRPATGNCFLIDRVGVVTGDAIPGAFSFAYKSAVAPVDGTVAPHLASFFANGSADGVLARLAGTCSETSCMLPQQSNDTAAEHRAAPPPPRPIMAVHSARA</sequence>
<dbReference type="Gene3D" id="3.40.50.200">
    <property type="entry name" value="Peptidase S8/S53 domain"/>
    <property type="match status" value="1"/>
</dbReference>
<feature type="active site" description="Charge relay system" evidence="8">
    <location>
        <position position="1063"/>
    </location>
</feature>
<evidence type="ECO:0000256" key="8">
    <source>
        <dbReference type="PROSITE-ProRule" id="PRU01240"/>
    </source>
</evidence>
<comment type="similarity">
    <text evidence="8">Belongs to the peptidase S8 family.</text>
</comment>
<feature type="binding site" evidence="7">
    <location>
        <begin position="406"/>
        <end position="413"/>
    </location>
    <ligand>
        <name>ATP</name>
        <dbReference type="ChEBI" id="CHEBI:30616"/>
    </ligand>
</feature>
<evidence type="ECO:0000256" key="6">
    <source>
        <dbReference type="ARBA" id="ARBA00023175"/>
    </source>
</evidence>
<comment type="caution">
    <text evidence="12">The sequence shown here is derived from an EMBL/GenBank/DDBJ whole genome shotgun (WGS) entry which is preliminary data.</text>
</comment>
<dbReference type="PRINTS" id="PR00380">
    <property type="entry name" value="KINESINHEAVY"/>
</dbReference>
<keyword evidence="1 8" id="KW-0645">Protease</keyword>
<dbReference type="GO" id="GO:0008017">
    <property type="term" value="F:microtubule binding"/>
    <property type="evidence" value="ECO:0007669"/>
    <property type="project" value="InterPro"/>
</dbReference>
<feature type="region of interest" description="Disordered" evidence="10">
    <location>
        <begin position="652"/>
        <end position="695"/>
    </location>
</feature>
<name>A0A2P6VC89_9CHLO</name>
<evidence type="ECO:0000256" key="3">
    <source>
        <dbReference type="ARBA" id="ARBA00022801"/>
    </source>
</evidence>
<feature type="active site" description="Charge relay system" evidence="8">
    <location>
        <position position="903"/>
    </location>
</feature>
<evidence type="ECO:0000256" key="10">
    <source>
        <dbReference type="SAM" id="MobiDB-lite"/>
    </source>
</evidence>
<dbReference type="InterPro" id="IPR027417">
    <property type="entry name" value="P-loop_NTPase"/>
</dbReference>
<dbReference type="InterPro" id="IPR027640">
    <property type="entry name" value="Kinesin-like_fam"/>
</dbReference>
<evidence type="ECO:0000256" key="7">
    <source>
        <dbReference type="PROSITE-ProRule" id="PRU00283"/>
    </source>
</evidence>
<evidence type="ECO:0000256" key="5">
    <source>
        <dbReference type="ARBA" id="ARBA00022840"/>
    </source>
</evidence>
<dbReference type="InterPro" id="IPR019821">
    <property type="entry name" value="Kinesin_motor_CS"/>
</dbReference>
<dbReference type="EMBL" id="LHPF02000013">
    <property type="protein sequence ID" value="PSC71703.1"/>
    <property type="molecule type" value="Genomic_DNA"/>
</dbReference>
<keyword evidence="4 8" id="KW-0720">Serine protease</keyword>
<accession>A0A2P6VC89</accession>
<dbReference type="PROSITE" id="PS00137">
    <property type="entry name" value="SUBTILASE_HIS"/>
    <property type="match status" value="1"/>
</dbReference>
<feature type="coiled-coil region" evidence="9">
    <location>
        <begin position="214"/>
        <end position="304"/>
    </location>
</feature>
<evidence type="ECO:0000256" key="2">
    <source>
        <dbReference type="ARBA" id="ARBA00022741"/>
    </source>
</evidence>
<dbReference type="Proteomes" id="UP000239649">
    <property type="component" value="Unassembled WGS sequence"/>
</dbReference>
<keyword evidence="2 7" id="KW-0547">Nucleotide-binding</keyword>
<dbReference type="OrthoDB" id="3176171at2759"/>
<dbReference type="GO" id="GO:0006508">
    <property type="term" value="P:proteolysis"/>
    <property type="evidence" value="ECO:0007669"/>
    <property type="project" value="UniProtKB-KW"/>
</dbReference>
<evidence type="ECO:0000256" key="1">
    <source>
        <dbReference type="ARBA" id="ARBA00022670"/>
    </source>
</evidence>
<dbReference type="Gene3D" id="3.40.850.10">
    <property type="entry name" value="Kinesin motor domain"/>
    <property type="match status" value="1"/>
</dbReference>
<dbReference type="PROSITE" id="PS00138">
    <property type="entry name" value="SUBTILASE_SER"/>
    <property type="match status" value="1"/>
</dbReference>
<dbReference type="InterPro" id="IPR022398">
    <property type="entry name" value="Peptidase_S8_His-AS"/>
</dbReference>
<comment type="similarity">
    <text evidence="7">Belongs to the TRAFAC class myosin-kinesin ATPase superfamily. Kinesin family.</text>
</comment>
<dbReference type="InterPro" id="IPR023828">
    <property type="entry name" value="Peptidase_S8_Ser-AS"/>
</dbReference>
<keyword evidence="3 8" id="KW-0378">Hydrolase</keyword>
<dbReference type="InterPro" id="IPR001752">
    <property type="entry name" value="Kinesin_motor_dom"/>
</dbReference>
<feature type="domain" description="Kinesin motor" evidence="11">
    <location>
        <begin position="325"/>
        <end position="646"/>
    </location>
</feature>
<feature type="active site" description="Charge relay system" evidence="8">
    <location>
        <position position="853"/>
    </location>
</feature>
<dbReference type="SMART" id="SM00129">
    <property type="entry name" value="KISc"/>
    <property type="match status" value="1"/>
</dbReference>
<feature type="compositionally biased region" description="Low complexity" evidence="10">
    <location>
        <begin position="660"/>
        <end position="673"/>
    </location>
</feature>
<dbReference type="PROSITE" id="PS51892">
    <property type="entry name" value="SUBTILASE"/>
    <property type="match status" value="1"/>
</dbReference>
<dbReference type="Pfam" id="PF00225">
    <property type="entry name" value="Kinesin"/>
    <property type="match status" value="1"/>
</dbReference>
<dbReference type="InterPro" id="IPR036852">
    <property type="entry name" value="Peptidase_S8/S53_dom_sf"/>
</dbReference>
<gene>
    <name evidence="12" type="ORF">C2E20_4885</name>
</gene>
<keyword evidence="5 7" id="KW-0067">ATP-binding</keyword>
<keyword evidence="13" id="KW-1185">Reference proteome</keyword>
<dbReference type="GO" id="GO:0005524">
    <property type="term" value="F:ATP binding"/>
    <property type="evidence" value="ECO:0007669"/>
    <property type="project" value="UniProtKB-UniRule"/>
</dbReference>
<evidence type="ECO:0000259" key="11">
    <source>
        <dbReference type="PROSITE" id="PS50067"/>
    </source>
</evidence>
<dbReference type="GO" id="GO:0015630">
    <property type="term" value="C:microtubule cytoskeleton"/>
    <property type="evidence" value="ECO:0007669"/>
    <property type="project" value="TreeGrafter"/>
</dbReference>
<dbReference type="GO" id="GO:0004252">
    <property type="term" value="F:serine-type endopeptidase activity"/>
    <property type="evidence" value="ECO:0007669"/>
    <property type="project" value="UniProtKB-UniRule"/>
</dbReference>
<evidence type="ECO:0000256" key="4">
    <source>
        <dbReference type="ARBA" id="ARBA00022825"/>
    </source>
</evidence>
<dbReference type="GO" id="GO:0003777">
    <property type="term" value="F:microtubule motor activity"/>
    <property type="evidence" value="ECO:0007669"/>
    <property type="project" value="InterPro"/>
</dbReference>
<dbReference type="InterPro" id="IPR036961">
    <property type="entry name" value="Kinesin_motor_dom_sf"/>
</dbReference>
<dbReference type="SUPFAM" id="SSF52743">
    <property type="entry name" value="Subtilisin-like"/>
    <property type="match status" value="1"/>
</dbReference>
<dbReference type="Pfam" id="PF00082">
    <property type="entry name" value="Peptidase_S8"/>
    <property type="match status" value="1"/>
</dbReference>
<dbReference type="PROSITE" id="PS00411">
    <property type="entry name" value="KINESIN_MOTOR_1"/>
    <property type="match status" value="1"/>
</dbReference>
<reference evidence="12 13" key="1">
    <citation type="journal article" date="2018" name="Plant J.">
        <title>Genome sequences of Chlorella sorokiniana UTEX 1602 and Micractinium conductrix SAG 241.80: implications to maltose excretion by a green alga.</title>
        <authorList>
            <person name="Arriola M.B."/>
            <person name="Velmurugan N."/>
            <person name="Zhang Y."/>
            <person name="Plunkett M.H."/>
            <person name="Hondzo H."/>
            <person name="Barney B.M."/>
        </authorList>
    </citation>
    <scope>NUCLEOTIDE SEQUENCE [LARGE SCALE GENOMIC DNA]</scope>
    <source>
        <strain evidence="12 13">SAG 241.80</strain>
    </source>
</reference>
<dbReference type="STRING" id="554055.A0A2P6VC89"/>
<evidence type="ECO:0000256" key="9">
    <source>
        <dbReference type="SAM" id="Coils"/>
    </source>
</evidence>
<dbReference type="InterPro" id="IPR000209">
    <property type="entry name" value="Peptidase_S8/S53_dom"/>
</dbReference>
<keyword evidence="6 7" id="KW-0505">Motor protein</keyword>